<evidence type="ECO:0000313" key="3">
    <source>
        <dbReference type="EMBL" id="SMD44998.1"/>
    </source>
</evidence>
<dbReference type="EMBL" id="LT838813">
    <property type="protein sequence ID" value="SMD44998.1"/>
    <property type="molecule type" value="Genomic_DNA"/>
</dbReference>
<dbReference type="GO" id="GO:0016817">
    <property type="term" value="F:hydrolase activity, acting on acid anhydrides"/>
    <property type="evidence" value="ECO:0007669"/>
    <property type="project" value="InterPro"/>
</dbReference>
<dbReference type="AlphaFoldDB" id="A0A1W2H8L4"/>
<dbReference type="STRING" id="758820.SAMN00777080_3636"/>
<evidence type="ECO:0000259" key="1">
    <source>
        <dbReference type="Pfam" id="PF08707"/>
    </source>
</evidence>
<protein>
    <submittedName>
        <fullName evidence="3">Primase C terminal 2 (PriCT-2)</fullName>
    </submittedName>
</protein>
<dbReference type="RefSeq" id="WP_084121761.1">
    <property type="nucleotide sequence ID" value="NZ_LT838813.1"/>
</dbReference>
<gene>
    <name evidence="3" type="ORF">SAMN00777080_3636</name>
</gene>
<keyword evidence="4" id="KW-1185">Reference proteome</keyword>
<evidence type="ECO:0000313" key="4">
    <source>
        <dbReference type="Proteomes" id="UP000192333"/>
    </source>
</evidence>
<dbReference type="Pfam" id="PF08707">
    <property type="entry name" value="PriCT_2"/>
    <property type="match status" value="1"/>
</dbReference>
<proteinExistence type="predicted"/>
<name>A0A1W2H8L4_9BACT</name>
<dbReference type="Pfam" id="PF08800">
    <property type="entry name" value="BT4734-like_N"/>
    <property type="match status" value="1"/>
</dbReference>
<feature type="domain" description="BT4734-like N-terminal" evidence="2">
    <location>
        <begin position="59"/>
        <end position="183"/>
    </location>
</feature>
<sequence>MENLLDRKVSVQANTWSTKISSSTIREILEIIKSTKYKRVTEFLRETLAKDPKIYKAEKMKLHAVTFNASFIGSRKIDNIDKYNSLIVIDIDKLDDDQIESVYNKLASDKYVYSFWMSPSGRGYKGLVSINYTFDISNYDLTIAHKHAFSSLNKYFSDAHNIELDISGSDIPRLCFISYDPDLIIKNELCAFTIDNEIEFEQKSKKENTTYRTNKTIKHIQNIPGKNNPFHRKEINSIIRFLEKNNKSITGDYYNWYRVAMAIATTFNFDIGLKIFVRLSMLDKDKFNFENCESFLIECYISNKNQIKINTIRFLAEKEGYPSKKLGEESREALS</sequence>
<organism evidence="3 4">
    <name type="scientific">Aquiflexum balticum DSM 16537</name>
    <dbReference type="NCBI Taxonomy" id="758820"/>
    <lineage>
        <taxon>Bacteria</taxon>
        <taxon>Pseudomonadati</taxon>
        <taxon>Bacteroidota</taxon>
        <taxon>Cytophagia</taxon>
        <taxon>Cytophagales</taxon>
        <taxon>Cyclobacteriaceae</taxon>
        <taxon>Aquiflexum</taxon>
    </lineage>
</organism>
<evidence type="ECO:0000259" key="2">
    <source>
        <dbReference type="Pfam" id="PF08800"/>
    </source>
</evidence>
<dbReference type="InterPro" id="IPR014819">
    <property type="entry name" value="PriCT_2"/>
</dbReference>
<dbReference type="OrthoDB" id="1522635at2"/>
<dbReference type="InterPro" id="IPR014907">
    <property type="entry name" value="BT4734-like_N"/>
</dbReference>
<dbReference type="Proteomes" id="UP000192333">
    <property type="component" value="Chromosome I"/>
</dbReference>
<accession>A0A1W2H8L4</accession>
<feature type="domain" description="Primase C-terminal 2" evidence="1">
    <location>
        <begin position="241"/>
        <end position="316"/>
    </location>
</feature>
<reference evidence="4" key="1">
    <citation type="submission" date="2017-04" db="EMBL/GenBank/DDBJ databases">
        <authorList>
            <person name="Varghese N."/>
            <person name="Submissions S."/>
        </authorList>
    </citation>
    <scope>NUCLEOTIDE SEQUENCE [LARGE SCALE GENOMIC DNA]</scope>
    <source>
        <strain evidence="4">DSM 16537</strain>
    </source>
</reference>